<dbReference type="EMBL" id="JAWWMZ010000022">
    <property type="protein sequence ID" value="MDX4957928.1"/>
    <property type="molecule type" value="Genomic_DNA"/>
</dbReference>
<comment type="caution">
    <text evidence="1">The sequence shown here is derived from an EMBL/GenBank/DDBJ whole genome shotgun (WGS) entry which is preliminary data.</text>
</comment>
<dbReference type="InterPro" id="IPR029044">
    <property type="entry name" value="Nucleotide-diphossugar_trans"/>
</dbReference>
<sequence>MIHLFCGFDPRESVGFHTFVSSVLKRASQPVSIVPLSTMGVPEGTNNFTVSRFLVPHLMGYQGRAIFVDACDMICLGDIAELDAEFDESKAVQVVKHPDYRSQHARKYVGTDMECDQSNYARKNWASVMLFNCGHPAWWHTTPAMLAKAPPLDLLTFADLDDADIGELAPAWNVMVDEGQDDADAKILHWTAGIPTFRHYRNARRSIDWFEEHKAISRGMQDGR</sequence>
<dbReference type="RefSeq" id="WP_319076993.1">
    <property type="nucleotide sequence ID" value="NZ_JAWWMZ010000022.1"/>
</dbReference>
<dbReference type="Gene3D" id="3.90.550.10">
    <property type="entry name" value="Spore Coat Polysaccharide Biosynthesis Protein SpsA, Chain A"/>
    <property type="match status" value="1"/>
</dbReference>
<dbReference type="PANTHER" id="PTHR35105">
    <property type="entry name" value="EXPRESSED PROTEIN"/>
    <property type="match status" value="1"/>
</dbReference>
<gene>
    <name evidence="1" type="ORF">SGN30_31290</name>
</gene>
<proteinExistence type="predicted"/>
<dbReference type="Proteomes" id="UP001287445">
    <property type="component" value="Unassembled WGS sequence"/>
</dbReference>
<dbReference type="SUPFAM" id="SSF53448">
    <property type="entry name" value="Nucleotide-diphospho-sugar transferases"/>
    <property type="match status" value="1"/>
</dbReference>
<evidence type="ECO:0000313" key="2">
    <source>
        <dbReference type="Proteomes" id="UP001287445"/>
    </source>
</evidence>
<organism evidence="1 2">
    <name type="scientific">Delftia acidovorans</name>
    <name type="common">Pseudomonas acidovorans</name>
    <name type="synonym">Comamonas acidovorans</name>
    <dbReference type="NCBI Taxonomy" id="80866"/>
    <lineage>
        <taxon>Bacteria</taxon>
        <taxon>Pseudomonadati</taxon>
        <taxon>Pseudomonadota</taxon>
        <taxon>Betaproteobacteria</taxon>
        <taxon>Burkholderiales</taxon>
        <taxon>Comamonadaceae</taxon>
        <taxon>Delftia</taxon>
    </lineage>
</organism>
<reference evidence="1" key="1">
    <citation type="submission" date="2023-11" db="EMBL/GenBank/DDBJ databases">
        <title>Identification and selenium tolerance of Delftia acidovorans R3-25.</title>
        <authorList>
            <person name="Zhang S."/>
            <person name="Liu Y."/>
            <person name="Guo Y."/>
        </authorList>
    </citation>
    <scope>NUCLEOTIDE SEQUENCE</scope>
    <source>
        <strain evidence="1">R3-25</strain>
    </source>
</reference>
<dbReference type="AlphaFoldDB" id="A0AAJ2R8G8"/>
<evidence type="ECO:0000313" key="1">
    <source>
        <dbReference type="EMBL" id="MDX4957928.1"/>
    </source>
</evidence>
<protein>
    <submittedName>
        <fullName evidence="1">Glycosyltransferase</fullName>
    </submittedName>
</protein>
<name>A0AAJ2R8G8_DELAC</name>
<accession>A0AAJ2R8G8</accession>
<dbReference type="PANTHER" id="PTHR35105:SF2">
    <property type="entry name" value="PROTEIN CDI"/>
    <property type="match status" value="1"/>
</dbReference>